<dbReference type="EMBL" id="CAUWAG010000003">
    <property type="protein sequence ID" value="CAJ2501062.1"/>
    <property type="molecule type" value="Genomic_DNA"/>
</dbReference>
<dbReference type="AlphaFoldDB" id="A0AAI8YDU0"/>
<evidence type="ECO:0000313" key="3">
    <source>
        <dbReference type="Proteomes" id="UP001295740"/>
    </source>
</evidence>
<keyword evidence="3" id="KW-1185">Reference proteome</keyword>
<evidence type="ECO:0000313" key="2">
    <source>
        <dbReference type="EMBL" id="CAJ2501062.1"/>
    </source>
</evidence>
<organism evidence="2 3">
    <name type="scientific">Anthostomella pinea</name>
    <dbReference type="NCBI Taxonomy" id="933095"/>
    <lineage>
        <taxon>Eukaryota</taxon>
        <taxon>Fungi</taxon>
        <taxon>Dikarya</taxon>
        <taxon>Ascomycota</taxon>
        <taxon>Pezizomycotina</taxon>
        <taxon>Sordariomycetes</taxon>
        <taxon>Xylariomycetidae</taxon>
        <taxon>Xylariales</taxon>
        <taxon>Xylariaceae</taxon>
        <taxon>Anthostomella</taxon>
    </lineage>
</organism>
<sequence length="170" mass="19852">MATQRFYRVQSGWSFTCYSEEHEFQARGHYCMDYSHWLNRGKFERHLDWDDRSREPSPFISVYDSWQEAQTRARVLTQRRHPDVFIAEILLSSPQEKILDVGFSDLTVHLPTLQQVRDDTGGPATTFVSISAVRKYLRVGHTGDTRASEWFALDSVPNDLIVKKWQRGAQ</sequence>
<dbReference type="Proteomes" id="UP001295740">
    <property type="component" value="Unassembled WGS sequence"/>
</dbReference>
<dbReference type="Pfam" id="PF24494">
    <property type="entry name" value="DUF7587"/>
    <property type="match status" value="1"/>
</dbReference>
<protein>
    <submittedName>
        <fullName evidence="2">Uu.00g039150.m01.CDS01</fullName>
    </submittedName>
</protein>
<gene>
    <name evidence="2" type="ORF">KHLLAP_LOCUS1530</name>
</gene>
<reference evidence="2" key="1">
    <citation type="submission" date="2023-10" db="EMBL/GenBank/DDBJ databases">
        <authorList>
            <person name="Hackl T."/>
        </authorList>
    </citation>
    <scope>NUCLEOTIDE SEQUENCE</scope>
</reference>
<feature type="domain" description="DUF7587" evidence="1">
    <location>
        <begin position="3"/>
        <end position="165"/>
    </location>
</feature>
<accession>A0AAI8YDU0</accession>
<evidence type="ECO:0000259" key="1">
    <source>
        <dbReference type="Pfam" id="PF24494"/>
    </source>
</evidence>
<proteinExistence type="predicted"/>
<dbReference type="InterPro" id="IPR056009">
    <property type="entry name" value="DUF7587"/>
</dbReference>
<name>A0AAI8YDU0_9PEZI</name>
<comment type="caution">
    <text evidence="2">The sequence shown here is derived from an EMBL/GenBank/DDBJ whole genome shotgun (WGS) entry which is preliminary data.</text>
</comment>